<dbReference type="Proteomes" id="UP000827092">
    <property type="component" value="Unassembled WGS sequence"/>
</dbReference>
<sequence length="82" mass="9061">MWRCFDFVCAVVLAGCVVAVPSDFFFVSHPDHRVAPAAFKEELRPPIHTHCAGKVSVIPLLFTLPSLIRTSMIRTPRTKAGP</sequence>
<dbReference type="AlphaFoldDB" id="A0AAV6UH37"/>
<evidence type="ECO:0000313" key="2">
    <source>
        <dbReference type="EMBL" id="KAG8183627.1"/>
    </source>
</evidence>
<evidence type="ECO:0000313" key="3">
    <source>
        <dbReference type="Proteomes" id="UP000827092"/>
    </source>
</evidence>
<name>A0AAV6UH37_9ARAC</name>
<evidence type="ECO:0000256" key="1">
    <source>
        <dbReference type="SAM" id="SignalP"/>
    </source>
</evidence>
<dbReference type="EMBL" id="JAFNEN010000413">
    <property type="protein sequence ID" value="KAG8183627.1"/>
    <property type="molecule type" value="Genomic_DNA"/>
</dbReference>
<gene>
    <name evidence="2" type="ORF">JTE90_025177</name>
</gene>
<organism evidence="2 3">
    <name type="scientific">Oedothorax gibbosus</name>
    <dbReference type="NCBI Taxonomy" id="931172"/>
    <lineage>
        <taxon>Eukaryota</taxon>
        <taxon>Metazoa</taxon>
        <taxon>Ecdysozoa</taxon>
        <taxon>Arthropoda</taxon>
        <taxon>Chelicerata</taxon>
        <taxon>Arachnida</taxon>
        <taxon>Araneae</taxon>
        <taxon>Araneomorphae</taxon>
        <taxon>Entelegynae</taxon>
        <taxon>Araneoidea</taxon>
        <taxon>Linyphiidae</taxon>
        <taxon>Erigoninae</taxon>
        <taxon>Oedothorax</taxon>
    </lineage>
</organism>
<comment type="caution">
    <text evidence="2">The sequence shown here is derived from an EMBL/GenBank/DDBJ whole genome shotgun (WGS) entry which is preliminary data.</text>
</comment>
<keyword evidence="3" id="KW-1185">Reference proteome</keyword>
<keyword evidence="1" id="KW-0732">Signal</keyword>
<reference evidence="2 3" key="1">
    <citation type="journal article" date="2022" name="Nat. Ecol. Evol.">
        <title>A masculinizing supergene underlies an exaggerated male reproductive morph in a spider.</title>
        <authorList>
            <person name="Hendrickx F."/>
            <person name="De Corte Z."/>
            <person name="Sonet G."/>
            <person name="Van Belleghem S.M."/>
            <person name="Kostlbacher S."/>
            <person name="Vangestel C."/>
        </authorList>
    </citation>
    <scope>NUCLEOTIDE SEQUENCE [LARGE SCALE GENOMIC DNA]</scope>
    <source>
        <strain evidence="2">W744_W776</strain>
    </source>
</reference>
<feature type="chain" id="PRO_5043574426" description="Secreted protein" evidence="1">
    <location>
        <begin position="20"/>
        <end position="82"/>
    </location>
</feature>
<feature type="signal peptide" evidence="1">
    <location>
        <begin position="1"/>
        <end position="19"/>
    </location>
</feature>
<proteinExistence type="predicted"/>
<protein>
    <recommendedName>
        <fullName evidence="4">Secreted protein</fullName>
    </recommendedName>
</protein>
<accession>A0AAV6UH37</accession>
<evidence type="ECO:0008006" key="4">
    <source>
        <dbReference type="Google" id="ProtNLM"/>
    </source>
</evidence>